<organism evidence="1 2">
    <name type="scientific">Mycobacteroides saopaulense</name>
    <dbReference type="NCBI Taxonomy" id="1578165"/>
    <lineage>
        <taxon>Bacteria</taxon>
        <taxon>Bacillati</taxon>
        <taxon>Actinomycetota</taxon>
        <taxon>Actinomycetes</taxon>
        <taxon>Mycobacteriales</taxon>
        <taxon>Mycobacteriaceae</taxon>
        <taxon>Mycobacteroides</taxon>
    </lineage>
</organism>
<keyword evidence="2" id="KW-1185">Reference proteome</keyword>
<name>A0ABX3C6P6_9MYCO</name>
<sequence length="199" mass="21856">MESDPEIIYANARNWVTFPQFVPLREEDLPELPKKTLALGRWAKNLGGLPAWTDELQVTITAWDDLTVVVDALRVEARPRGIPDGVIVLIAVGGASLVPRQLDVRLSTLGSTVTPRSAGSYEESDGIAMELKGGDTQRFSLCVQQLEHGDDDVEAYEWTALLDLLVANKRRTVTIDDKGKPFVLVKQGKRPTVTVYSAG</sequence>
<proteinExistence type="predicted"/>
<evidence type="ECO:0000313" key="2">
    <source>
        <dbReference type="Proteomes" id="UP000179621"/>
    </source>
</evidence>
<dbReference type="Proteomes" id="UP000179621">
    <property type="component" value="Unassembled WGS sequence"/>
</dbReference>
<dbReference type="RefSeq" id="WP_070909884.1">
    <property type="nucleotide sequence ID" value="NZ_MLIC01000001.1"/>
</dbReference>
<reference evidence="1 2" key="1">
    <citation type="submission" date="2016-10" db="EMBL/GenBank/DDBJ databases">
        <title>Evaluation of Human, Animal and Environmental Mycobacterium chelonae Isolates by Core Genome Phylogenomic Analysis, Targeted Gene Comparison, and Anti-microbial Susceptibility Patterns: A Tale of Mistaken Identities.</title>
        <authorList>
            <person name="Fogelson S.B."/>
            <person name="Camus A.C."/>
            <person name="Lorenz W."/>
            <person name="Vasireddy R."/>
            <person name="Vasireddy S."/>
            <person name="Smith T."/>
            <person name="Brown-Elliott B.A."/>
            <person name="Wallace R.J.Jr."/>
            <person name="Hasan N.A."/>
            <person name="Reischl U."/>
            <person name="Sanchez S."/>
        </authorList>
    </citation>
    <scope>NUCLEOTIDE SEQUENCE [LARGE SCALE GENOMIC DNA]</scope>
    <source>
        <strain evidence="1 2">8528</strain>
    </source>
</reference>
<accession>A0ABX3C6P6</accession>
<dbReference type="EMBL" id="MLIH01000002">
    <property type="protein sequence ID" value="OHU14019.1"/>
    <property type="molecule type" value="Genomic_DNA"/>
</dbReference>
<evidence type="ECO:0000313" key="1">
    <source>
        <dbReference type="EMBL" id="OHU14019.1"/>
    </source>
</evidence>
<gene>
    <name evidence="1" type="ORF">BKG73_05045</name>
</gene>
<protein>
    <submittedName>
        <fullName evidence="1">Uncharacterized protein</fullName>
    </submittedName>
</protein>
<comment type="caution">
    <text evidence="1">The sequence shown here is derived from an EMBL/GenBank/DDBJ whole genome shotgun (WGS) entry which is preliminary data.</text>
</comment>